<feature type="domain" description="ABC transmembrane type-2" evidence="10">
    <location>
        <begin position="64"/>
        <end position="284"/>
    </location>
</feature>
<dbReference type="Pfam" id="PF01061">
    <property type="entry name" value="ABC2_membrane"/>
    <property type="match status" value="1"/>
</dbReference>
<feature type="transmembrane region" description="Helical" evidence="9">
    <location>
        <begin position="98"/>
        <end position="119"/>
    </location>
</feature>
<keyword evidence="5" id="KW-0997">Cell inner membrane</keyword>
<dbReference type="InterPro" id="IPR013525">
    <property type="entry name" value="ABC2_TM"/>
</dbReference>
<evidence type="ECO:0000313" key="11">
    <source>
        <dbReference type="EMBL" id="RIH99849.1"/>
    </source>
</evidence>
<dbReference type="PANTHER" id="PTHR30413">
    <property type="entry name" value="INNER MEMBRANE TRANSPORT PERMEASE"/>
    <property type="match status" value="1"/>
</dbReference>
<comment type="similarity">
    <text evidence="2 9">Belongs to the ABC-2 integral membrane protein family.</text>
</comment>
<evidence type="ECO:0000256" key="2">
    <source>
        <dbReference type="ARBA" id="ARBA00007783"/>
    </source>
</evidence>
<evidence type="ECO:0000259" key="10">
    <source>
        <dbReference type="PROSITE" id="PS51012"/>
    </source>
</evidence>
<evidence type="ECO:0000256" key="3">
    <source>
        <dbReference type="ARBA" id="ARBA00022448"/>
    </source>
</evidence>
<feature type="transmembrane region" description="Helical" evidence="9">
    <location>
        <begin position="205"/>
        <end position="224"/>
    </location>
</feature>
<name>A0A399FWQ5_UNCN2</name>
<protein>
    <recommendedName>
        <fullName evidence="9">Transport permease protein</fullName>
    </recommendedName>
</protein>
<dbReference type="EMBL" id="NDHY01000010">
    <property type="protein sequence ID" value="RIH99849.1"/>
    <property type="molecule type" value="Genomic_DNA"/>
</dbReference>
<dbReference type="AlphaFoldDB" id="A0A399FWQ5"/>
<dbReference type="Proteomes" id="UP000266287">
    <property type="component" value="Unassembled WGS sequence"/>
</dbReference>
<dbReference type="PANTHER" id="PTHR30413:SF8">
    <property type="entry name" value="TRANSPORT PERMEASE PROTEIN"/>
    <property type="match status" value="1"/>
</dbReference>
<keyword evidence="8 9" id="KW-0472">Membrane</keyword>
<organism evidence="11 12">
    <name type="scientific">candidate division NPL-UPA2 bacterium Unc8</name>
    <dbReference type="NCBI Taxonomy" id="1980939"/>
    <lineage>
        <taxon>Bacteria</taxon>
    </lineage>
</organism>
<evidence type="ECO:0000256" key="5">
    <source>
        <dbReference type="ARBA" id="ARBA00022519"/>
    </source>
</evidence>
<feature type="transmembrane region" description="Helical" evidence="9">
    <location>
        <begin position="172"/>
        <end position="198"/>
    </location>
</feature>
<feature type="transmembrane region" description="Helical" evidence="9">
    <location>
        <begin position="140"/>
        <end position="166"/>
    </location>
</feature>
<feature type="transmembrane region" description="Helical" evidence="9">
    <location>
        <begin position="263"/>
        <end position="283"/>
    </location>
</feature>
<comment type="subcellular location">
    <subcellularLocation>
        <location evidence="1">Cell inner membrane</location>
        <topology evidence="1">Multi-pass membrane protein</topology>
    </subcellularLocation>
    <subcellularLocation>
        <location evidence="9">Cell membrane</location>
        <topology evidence="9">Multi-pass membrane protein</topology>
    </subcellularLocation>
</comment>
<dbReference type="GO" id="GO:0005886">
    <property type="term" value="C:plasma membrane"/>
    <property type="evidence" value="ECO:0007669"/>
    <property type="project" value="UniProtKB-SubCell"/>
</dbReference>
<evidence type="ECO:0000256" key="8">
    <source>
        <dbReference type="ARBA" id="ARBA00023136"/>
    </source>
</evidence>
<evidence type="ECO:0000256" key="1">
    <source>
        <dbReference type="ARBA" id="ARBA00004429"/>
    </source>
</evidence>
<dbReference type="InterPro" id="IPR047817">
    <property type="entry name" value="ABC2_TM_bact-type"/>
</dbReference>
<gene>
    <name evidence="11" type="ORF">B9J77_04170</name>
</gene>
<accession>A0A399FWQ5</accession>
<keyword evidence="7 9" id="KW-1133">Transmembrane helix</keyword>
<evidence type="ECO:0000256" key="4">
    <source>
        <dbReference type="ARBA" id="ARBA00022475"/>
    </source>
</evidence>
<evidence type="ECO:0000256" key="7">
    <source>
        <dbReference type="ARBA" id="ARBA00022989"/>
    </source>
</evidence>
<keyword evidence="4 9" id="KW-1003">Cell membrane</keyword>
<dbReference type="GO" id="GO:0140359">
    <property type="term" value="F:ABC-type transporter activity"/>
    <property type="evidence" value="ECO:0007669"/>
    <property type="project" value="InterPro"/>
</dbReference>
<keyword evidence="6 9" id="KW-0812">Transmembrane</keyword>
<evidence type="ECO:0000313" key="12">
    <source>
        <dbReference type="Proteomes" id="UP000266287"/>
    </source>
</evidence>
<feature type="transmembrane region" description="Helical" evidence="9">
    <location>
        <begin position="62"/>
        <end position="83"/>
    </location>
</feature>
<dbReference type="PROSITE" id="PS51012">
    <property type="entry name" value="ABC_TM2"/>
    <property type="match status" value="1"/>
</dbReference>
<proteinExistence type="inferred from homology"/>
<reference evidence="11 12" key="1">
    <citation type="submission" date="2018-08" db="EMBL/GenBank/DDBJ databases">
        <title>Draft genome of candidate division NPL-UPA2 bacterium Unc8 that adapted to ultra-basic serpentinizing groundwater.</title>
        <authorList>
            <person name="Ishii S."/>
            <person name="Suzuki S."/>
            <person name="Nealson K.H."/>
        </authorList>
    </citation>
    <scope>NUCLEOTIDE SEQUENCE [LARGE SCALE GENOMIC DNA]</scope>
    <source>
        <strain evidence="11">Unc8</strain>
    </source>
</reference>
<evidence type="ECO:0000256" key="9">
    <source>
        <dbReference type="RuleBase" id="RU361157"/>
    </source>
</evidence>
<evidence type="ECO:0000256" key="6">
    <source>
        <dbReference type="ARBA" id="ARBA00022692"/>
    </source>
</evidence>
<comment type="caution">
    <text evidence="11">The sequence shown here is derived from an EMBL/GenBank/DDBJ whole genome shotgun (WGS) entry which is preliminary data.</text>
</comment>
<keyword evidence="3 9" id="KW-0813">Transport</keyword>
<sequence>MIFAWRIAGDIVNITITTYEPDNSLKKGYLSIFSEIFNEIKRNRWLTYQLFRRDFFAVYKQSFMGILWVLIIPLVSVGTFIVLNRAGIFTIGDIKVPYPIYALLGMAFWQLFATGLVAGSNSLVNAGSMIVKINFSKKSLVIASAGQSIVSFLIQFVLVGTLFVYYGIAPSMAILLIPIIIIPIMLLTLGLGFILSLLNGIMRDIGNMLSVLVTFLMFLTPVLYARPTMGILATVTNYNPLYYLVSVPRDLILMGTLPEWKGFLIASIVSVIVFVVCLVIFHLTETRVAERI</sequence>
<dbReference type="GO" id="GO:0015920">
    <property type="term" value="P:lipopolysaccharide transport"/>
    <property type="evidence" value="ECO:0007669"/>
    <property type="project" value="TreeGrafter"/>
</dbReference>